<evidence type="ECO:0000313" key="3">
    <source>
        <dbReference type="Proteomes" id="UP000295083"/>
    </source>
</evidence>
<proteinExistence type="predicted"/>
<feature type="compositionally biased region" description="Basic and acidic residues" evidence="1">
    <location>
        <begin position="28"/>
        <end position="54"/>
    </location>
</feature>
<gene>
    <name evidence="2" type="ORF">C8035_v007109</name>
</gene>
<dbReference type="EMBL" id="QAPG01000038">
    <property type="protein sequence ID" value="TDZ35652.1"/>
    <property type="molecule type" value="Genomic_DNA"/>
</dbReference>
<feature type="region of interest" description="Disordered" evidence="1">
    <location>
        <begin position="28"/>
        <end position="80"/>
    </location>
</feature>
<dbReference type="AlphaFoldDB" id="A0A4R8QAF6"/>
<organism evidence="2 3">
    <name type="scientific">Colletotrichum spinosum</name>
    <dbReference type="NCBI Taxonomy" id="1347390"/>
    <lineage>
        <taxon>Eukaryota</taxon>
        <taxon>Fungi</taxon>
        <taxon>Dikarya</taxon>
        <taxon>Ascomycota</taxon>
        <taxon>Pezizomycotina</taxon>
        <taxon>Sordariomycetes</taxon>
        <taxon>Hypocreomycetidae</taxon>
        <taxon>Glomerellales</taxon>
        <taxon>Glomerellaceae</taxon>
        <taxon>Colletotrichum</taxon>
        <taxon>Colletotrichum orbiculare species complex</taxon>
    </lineage>
</organism>
<reference evidence="2 3" key="1">
    <citation type="submission" date="2018-11" db="EMBL/GenBank/DDBJ databases">
        <title>Genome sequence and assembly of Colletotrichum spinosum.</title>
        <authorList>
            <person name="Gan P."/>
            <person name="Shirasu K."/>
        </authorList>
    </citation>
    <scope>NUCLEOTIDE SEQUENCE [LARGE SCALE GENOMIC DNA]</scope>
    <source>
        <strain evidence="2 3">CBS 515.97</strain>
    </source>
</reference>
<comment type="caution">
    <text evidence="2">The sequence shown here is derived from an EMBL/GenBank/DDBJ whole genome shotgun (WGS) entry which is preliminary data.</text>
</comment>
<accession>A0A4R8QAF6</accession>
<protein>
    <submittedName>
        <fullName evidence="2">Uncharacterized protein</fullName>
    </submittedName>
</protein>
<keyword evidence="3" id="KW-1185">Reference proteome</keyword>
<feature type="compositionally biased region" description="Basic and acidic residues" evidence="1">
    <location>
        <begin position="129"/>
        <end position="146"/>
    </location>
</feature>
<dbReference type="Proteomes" id="UP000295083">
    <property type="component" value="Unassembled WGS sequence"/>
</dbReference>
<feature type="region of interest" description="Disordered" evidence="1">
    <location>
        <begin position="127"/>
        <end position="146"/>
    </location>
</feature>
<name>A0A4R8QAF6_9PEZI</name>
<evidence type="ECO:0000313" key="2">
    <source>
        <dbReference type="EMBL" id="TDZ35652.1"/>
    </source>
</evidence>
<sequence>MPRERVGVIRDDSGWGACPVSCDSIHRNVIDDPSRQTGERPPTDQRRCEDEGLAEKLLSVSRRKRDESHRSTRVPRPGSIRCRNRAHWDHVEGSTKRLPAARTAEGGGLFESQVSLHCPSIVISAHGGRSMEKSGPDPVVKDGEGEAPRPNALAASWHCFRKIEPGRRHGGHGGIRERPWSASWAWSLRQAHLLHQFKLMGHTAALRGQHQPGKAWDAVRIRLLGPFSRNVGMRAYSLLVLRTPLFISSLVRRRPTVGPTLIATLLALV</sequence>
<evidence type="ECO:0000256" key="1">
    <source>
        <dbReference type="SAM" id="MobiDB-lite"/>
    </source>
</evidence>